<evidence type="ECO:0000313" key="4">
    <source>
        <dbReference type="EMBL" id="PWR03784.1"/>
    </source>
</evidence>
<feature type="transmembrane region" description="Helical" evidence="3">
    <location>
        <begin position="110"/>
        <end position="129"/>
    </location>
</feature>
<evidence type="ECO:0000256" key="1">
    <source>
        <dbReference type="ARBA" id="ARBA00022679"/>
    </source>
</evidence>
<name>A0A2V2LJW5_9RHOB</name>
<dbReference type="GO" id="GO:0016780">
    <property type="term" value="F:phosphotransferase activity, for other substituted phosphate groups"/>
    <property type="evidence" value="ECO:0007669"/>
    <property type="project" value="InterPro"/>
</dbReference>
<feature type="transmembrane region" description="Helical" evidence="3">
    <location>
        <begin position="54"/>
        <end position="72"/>
    </location>
</feature>
<proteinExistence type="inferred from homology"/>
<accession>A0A2V2LJW5</accession>
<gene>
    <name evidence="4" type="ORF">DKT77_04550</name>
</gene>
<dbReference type="OrthoDB" id="9782011at2"/>
<feature type="transmembrane region" description="Helical" evidence="3">
    <location>
        <begin position="28"/>
        <end position="48"/>
    </location>
</feature>
<dbReference type="EMBL" id="QGKU01000016">
    <property type="protein sequence ID" value="PWR03784.1"/>
    <property type="molecule type" value="Genomic_DNA"/>
</dbReference>
<keyword evidence="5" id="KW-1185">Reference proteome</keyword>
<dbReference type="RefSeq" id="WP_109810556.1">
    <property type="nucleotide sequence ID" value="NZ_QGKU01000016.1"/>
</dbReference>
<dbReference type="InterPro" id="IPR048254">
    <property type="entry name" value="CDP_ALCOHOL_P_TRANSF_CS"/>
</dbReference>
<dbReference type="InterPro" id="IPR043130">
    <property type="entry name" value="CDP-OH_PTrfase_TM_dom"/>
</dbReference>
<sequence>MSLVNHDTIRPVRSVTALRSPLRPAAEFLRAAVVGGICVAILSASLVGAAPWPIGAALGLYAAAAALTAILLDRDYPHPSLGLCNLVTLARLVCVAALVAPLVTATGPSWAIFAVGAFALSLDGIDGWLARRQNRVSAFGARFDMEVDAGLAFVLALNAAFGAEYGLVAVLLGLPRYAFAAAGLALPWIRRPLPDRLGRKAVCVLQIGGLVALQAPVLPPLTATLLVPVTAGALLWSFARDVVWLWQRRA</sequence>
<comment type="caution">
    <text evidence="4">The sequence shown here is derived from an EMBL/GenBank/DDBJ whole genome shotgun (WGS) entry which is preliminary data.</text>
</comment>
<keyword evidence="3" id="KW-0812">Transmembrane</keyword>
<feature type="transmembrane region" description="Helical" evidence="3">
    <location>
        <begin position="84"/>
        <end position="104"/>
    </location>
</feature>
<dbReference type="GO" id="GO:0016020">
    <property type="term" value="C:membrane"/>
    <property type="evidence" value="ECO:0007669"/>
    <property type="project" value="InterPro"/>
</dbReference>
<dbReference type="Pfam" id="PF01066">
    <property type="entry name" value="CDP-OH_P_transf"/>
    <property type="match status" value="1"/>
</dbReference>
<dbReference type="GO" id="GO:0008654">
    <property type="term" value="P:phospholipid biosynthetic process"/>
    <property type="evidence" value="ECO:0007669"/>
    <property type="project" value="InterPro"/>
</dbReference>
<keyword evidence="3" id="KW-1133">Transmembrane helix</keyword>
<evidence type="ECO:0000256" key="2">
    <source>
        <dbReference type="RuleBase" id="RU003750"/>
    </source>
</evidence>
<dbReference type="Gene3D" id="1.20.120.1760">
    <property type="match status" value="1"/>
</dbReference>
<comment type="similarity">
    <text evidence="2">Belongs to the CDP-alcohol phosphatidyltransferase class-I family.</text>
</comment>
<feature type="transmembrane region" description="Helical" evidence="3">
    <location>
        <begin position="225"/>
        <end position="246"/>
    </location>
</feature>
<keyword evidence="3" id="KW-0472">Membrane</keyword>
<organism evidence="4 5">
    <name type="scientific">Meridianimarinicoccus roseus</name>
    <dbReference type="NCBI Taxonomy" id="2072018"/>
    <lineage>
        <taxon>Bacteria</taxon>
        <taxon>Pseudomonadati</taxon>
        <taxon>Pseudomonadota</taxon>
        <taxon>Alphaproteobacteria</taxon>
        <taxon>Rhodobacterales</taxon>
        <taxon>Paracoccaceae</taxon>
        <taxon>Meridianimarinicoccus</taxon>
    </lineage>
</organism>
<dbReference type="Proteomes" id="UP000245680">
    <property type="component" value="Unassembled WGS sequence"/>
</dbReference>
<evidence type="ECO:0000256" key="3">
    <source>
        <dbReference type="SAM" id="Phobius"/>
    </source>
</evidence>
<dbReference type="InterPro" id="IPR000462">
    <property type="entry name" value="CDP-OH_P_trans"/>
</dbReference>
<dbReference type="AlphaFoldDB" id="A0A2V2LJW5"/>
<evidence type="ECO:0000313" key="5">
    <source>
        <dbReference type="Proteomes" id="UP000245680"/>
    </source>
</evidence>
<protein>
    <submittedName>
        <fullName evidence="4">CDP-alcohol phosphatidyltransferase</fullName>
    </submittedName>
</protein>
<keyword evidence="1 2" id="KW-0808">Transferase</keyword>
<reference evidence="4 5" key="1">
    <citation type="submission" date="2018-05" db="EMBL/GenBank/DDBJ databases">
        <title>Rhodobacteraceae gen. nov., sp. nov. isolated from sea water.</title>
        <authorList>
            <person name="Ren Y."/>
        </authorList>
    </citation>
    <scope>NUCLEOTIDE SEQUENCE [LARGE SCALE GENOMIC DNA]</scope>
    <source>
        <strain evidence="4 5">TG-679</strain>
    </source>
</reference>
<dbReference type="PROSITE" id="PS00379">
    <property type="entry name" value="CDP_ALCOHOL_P_TRANSF"/>
    <property type="match status" value="1"/>
</dbReference>